<dbReference type="OMA" id="EFPILEC"/>
<accession>A0A7N0VEG9</accession>
<dbReference type="GO" id="GO:0008146">
    <property type="term" value="F:sulfotransferase activity"/>
    <property type="evidence" value="ECO:0007669"/>
    <property type="project" value="InterPro"/>
</dbReference>
<evidence type="ECO:0000259" key="4">
    <source>
        <dbReference type="Pfam" id="PF00685"/>
    </source>
</evidence>
<keyword evidence="6" id="KW-1185">Reference proteome</keyword>
<feature type="domain" description="Sulfotransferase" evidence="4">
    <location>
        <begin position="75"/>
        <end position="334"/>
    </location>
</feature>
<protein>
    <recommendedName>
        <fullName evidence="3">Sulfotransferase</fullName>
        <ecNumber evidence="3">2.8.2.-</ecNumber>
    </recommendedName>
</protein>
<evidence type="ECO:0000313" key="5">
    <source>
        <dbReference type="EnsemblPlants" id="Kaladp0666s0046.1.v1.1.CDS.1"/>
    </source>
</evidence>
<dbReference type="AlphaFoldDB" id="A0A7N0VEG9"/>
<dbReference type="EnsemblPlants" id="Kaladp0666s0046.1.v1.1">
    <property type="protein sequence ID" value="Kaladp0666s0046.1.v1.1.CDS.1"/>
    <property type="gene ID" value="Kaladp0666s0046.v1.1"/>
</dbReference>
<organism evidence="5 6">
    <name type="scientific">Kalanchoe fedtschenkoi</name>
    <name type="common">Lavender scallops</name>
    <name type="synonym">South American air plant</name>
    <dbReference type="NCBI Taxonomy" id="63787"/>
    <lineage>
        <taxon>Eukaryota</taxon>
        <taxon>Viridiplantae</taxon>
        <taxon>Streptophyta</taxon>
        <taxon>Embryophyta</taxon>
        <taxon>Tracheophyta</taxon>
        <taxon>Spermatophyta</taxon>
        <taxon>Magnoliopsida</taxon>
        <taxon>eudicotyledons</taxon>
        <taxon>Gunneridae</taxon>
        <taxon>Pentapetalae</taxon>
        <taxon>Saxifragales</taxon>
        <taxon>Crassulaceae</taxon>
        <taxon>Kalanchoe</taxon>
    </lineage>
</organism>
<dbReference type="Proteomes" id="UP000594263">
    <property type="component" value="Unplaced"/>
</dbReference>
<evidence type="ECO:0000256" key="2">
    <source>
        <dbReference type="ARBA" id="ARBA00022679"/>
    </source>
</evidence>
<sequence>MGFTQRLESQPMSTKQMAAAAENEAVEDGLEILHSLSKERGWRTQHLYMYQNFWCQPQQIQAIVTLQDHFQARESDIILATIPKSGTTWLKALTFAITNRNQFEPSSKVHPLLTSNPHDLVPFLEYKLYADNQLPDLSHLPSPRTFATHIPYPSLPESIQFTPGCKIVYLCRNPLDTFVSSWHFISRNNVRAEKLTIEEAFDMFCEGVVGFGPFWEHMLGYWKTSLSRPEDVLFLKYEDMQDDIQYHTMKLAKFLGFPFSAEERKVGIVEGITNVCSFDNLKDLEVNKKGKSIADFENKTLFRKGKVGDWVNHLSPTMAEKMFWVMENKLGGSGLKFKV</sequence>
<dbReference type="EC" id="2.8.2.-" evidence="3"/>
<dbReference type="InterPro" id="IPR000863">
    <property type="entry name" value="Sulfotransferase_dom"/>
</dbReference>
<comment type="similarity">
    <text evidence="1 3">Belongs to the sulfotransferase 1 family.</text>
</comment>
<proteinExistence type="inferred from homology"/>
<evidence type="ECO:0000256" key="1">
    <source>
        <dbReference type="ARBA" id="ARBA00005771"/>
    </source>
</evidence>
<keyword evidence="2 3" id="KW-0808">Transferase</keyword>
<dbReference type="PANTHER" id="PTHR11783">
    <property type="entry name" value="SULFOTRANSFERASE SULT"/>
    <property type="match status" value="1"/>
</dbReference>
<dbReference type="Pfam" id="PF00685">
    <property type="entry name" value="Sulfotransfer_1"/>
    <property type="match status" value="1"/>
</dbReference>
<dbReference type="SUPFAM" id="SSF52540">
    <property type="entry name" value="P-loop containing nucleoside triphosphate hydrolases"/>
    <property type="match status" value="1"/>
</dbReference>
<name>A0A7N0VEG9_KALFE</name>
<reference evidence="5" key="1">
    <citation type="submission" date="2021-01" db="UniProtKB">
        <authorList>
            <consortium name="EnsemblPlants"/>
        </authorList>
    </citation>
    <scope>IDENTIFICATION</scope>
</reference>
<dbReference type="Gene3D" id="3.40.50.300">
    <property type="entry name" value="P-loop containing nucleotide triphosphate hydrolases"/>
    <property type="match status" value="1"/>
</dbReference>
<dbReference type="InterPro" id="IPR027417">
    <property type="entry name" value="P-loop_NTPase"/>
</dbReference>
<dbReference type="Gramene" id="Kaladp0666s0046.1.v1.1">
    <property type="protein sequence ID" value="Kaladp0666s0046.1.v1.1.CDS.1"/>
    <property type="gene ID" value="Kaladp0666s0046.v1.1"/>
</dbReference>
<evidence type="ECO:0000313" key="6">
    <source>
        <dbReference type="Proteomes" id="UP000594263"/>
    </source>
</evidence>
<evidence type="ECO:0000256" key="3">
    <source>
        <dbReference type="RuleBase" id="RU361155"/>
    </source>
</evidence>